<feature type="chain" id="PRO_5020413860" description="Hydrophobin" evidence="1">
    <location>
        <begin position="22"/>
        <end position="63"/>
    </location>
</feature>
<proteinExistence type="predicted"/>
<evidence type="ECO:0000313" key="3">
    <source>
        <dbReference type="Proteomes" id="UP000297245"/>
    </source>
</evidence>
<feature type="signal peptide" evidence="1">
    <location>
        <begin position="1"/>
        <end position="21"/>
    </location>
</feature>
<evidence type="ECO:0008006" key="4">
    <source>
        <dbReference type="Google" id="ProtNLM"/>
    </source>
</evidence>
<keyword evidence="3" id="KW-1185">Reference proteome</keyword>
<evidence type="ECO:0000313" key="2">
    <source>
        <dbReference type="EMBL" id="THV02565.1"/>
    </source>
</evidence>
<dbReference type="EMBL" id="ML179076">
    <property type="protein sequence ID" value="THV02565.1"/>
    <property type="molecule type" value="Genomic_DNA"/>
</dbReference>
<evidence type="ECO:0000256" key="1">
    <source>
        <dbReference type="SAM" id="SignalP"/>
    </source>
</evidence>
<reference evidence="2 3" key="1">
    <citation type="journal article" date="2019" name="Nat. Ecol. Evol.">
        <title>Megaphylogeny resolves global patterns of mushroom evolution.</title>
        <authorList>
            <person name="Varga T."/>
            <person name="Krizsan K."/>
            <person name="Foldi C."/>
            <person name="Dima B."/>
            <person name="Sanchez-Garcia M."/>
            <person name="Sanchez-Ramirez S."/>
            <person name="Szollosi G.J."/>
            <person name="Szarkandi J.G."/>
            <person name="Papp V."/>
            <person name="Albert L."/>
            <person name="Andreopoulos W."/>
            <person name="Angelini C."/>
            <person name="Antonin V."/>
            <person name="Barry K.W."/>
            <person name="Bougher N.L."/>
            <person name="Buchanan P."/>
            <person name="Buyck B."/>
            <person name="Bense V."/>
            <person name="Catcheside P."/>
            <person name="Chovatia M."/>
            <person name="Cooper J."/>
            <person name="Damon W."/>
            <person name="Desjardin D."/>
            <person name="Finy P."/>
            <person name="Geml J."/>
            <person name="Haridas S."/>
            <person name="Hughes K."/>
            <person name="Justo A."/>
            <person name="Karasinski D."/>
            <person name="Kautmanova I."/>
            <person name="Kiss B."/>
            <person name="Kocsube S."/>
            <person name="Kotiranta H."/>
            <person name="LaButti K.M."/>
            <person name="Lechner B.E."/>
            <person name="Liimatainen K."/>
            <person name="Lipzen A."/>
            <person name="Lukacs Z."/>
            <person name="Mihaltcheva S."/>
            <person name="Morgado L.N."/>
            <person name="Niskanen T."/>
            <person name="Noordeloos M.E."/>
            <person name="Ohm R.A."/>
            <person name="Ortiz-Santana B."/>
            <person name="Ovrebo C."/>
            <person name="Racz N."/>
            <person name="Riley R."/>
            <person name="Savchenko A."/>
            <person name="Shiryaev A."/>
            <person name="Soop K."/>
            <person name="Spirin V."/>
            <person name="Szebenyi C."/>
            <person name="Tomsovsky M."/>
            <person name="Tulloss R.E."/>
            <person name="Uehling J."/>
            <person name="Grigoriev I.V."/>
            <person name="Vagvolgyi C."/>
            <person name="Papp T."/>
            <person name="Martin F.M."/>
            <person name="Miettinen O."/>
            <person name="Hibbett D.S."/>
            <person name="Nagy L.G."/>
        </authorList>
    </citation>
    <scope>NUCLEOTIDE SEQUENCE [LARGE SCALE GENOMIC DNA]</scope>
    <source>
        <strain evidence="2 3">CBS 962.96</strain>
    </source>
</reference>
<sequence>MFKYFSAILILALAAPAVIQAAPQTSGATCNPNLTDQCPSGQLCCNNSGTFHCQPSAFFCRVD</sequence>
<dbReference type="AlphaFoldDB" id="A0A4S8MIK2"/>
<organism evidence="2 3">
    <name type="scientific">Dendrothele bispora (strain CBS 962.96)</name>
    <dbReference type="NCBI Taxonomy" id="1314807"/>
    <lineage>
        <taxon>Eukaryota</taxon>
        <taxon>Fungi</taxon>
        <taxon>Dikarya</taxon>
        <taxon>Basidiomycota</taxon>
        <taxon>Agaricomycotina</taxon>
        <taxon>Agaricomycetes</taxon>
        <taxon>Agaricomycetidae</taxon>
        <taxon>Agaricales</taxon>
        <taxon>Agaricales incertae sedis</taxon>
        <taxon>Dendrothele</taxon>
    </lineage>
</organism>
<accession>A0A4S8MIK2</accession>
<name>A0A4S8MIK2_DENBC</name>
<keyword evidence="1" id="KW-0732">Signal</keyword>
<protein>
    <recommendedName>
        <fullName evidence="4">Hydrophobin</fullName>
    </recommendedName>
</protein>
<gene>
    <name evidence="2" type="ORF">K435DRAFT_775542</name>
</gene>
<dbReference type="Proteomes" id="UP000297245">
    <property type="component" value="Unassembled WGS sequence"/>
</dbReference>